<sequence length="184" mass="20605">MSTGCSGSDNDAKKIKKMCETSTRLAGKLVIGDILGPFKKIYSSSSGRKLVGVLKYYDCLVERIIKEHEEKAKEGFERGDRKDLTGILLEIFKDPAAEIRLSKNDIKSFLLDMFFAVTDTTSVALEWAMAELINNPEIFKKLRDEISAVVGPNRLVKESDVPNLPYLRAIIKETLRLHPPAPHP</sequence>
<dbReference type="Proteomes" id="UP000006729">
    <property type="component" value="Chromosome 10"/>
</dbReference>
<gene>
    <name evidence="1" type="ORF">POPTR_010G227301v4</name>
</gene>
<accession>A0ACC0SF16</accession>
<evidence type="ECO:0000313" key="1">
    <source>
        <dbReference type="EMBL" id="KAI9387821.1"/>
    </source>
</evidence>
<comment type="caution">
    <text evidence="1">The sequence shown here is derived from an EMBL/GenBank/DDBJ whole genome shotgun (WGS) entry which is preliminary data.</text>
</comment>
<dbReference type="EMBL" id="CM009299">
    <property type="protein sequence ID" value="KAI9387821.1"/>
    <property type="molecule type" value="Genomic_DNA"/>
</dbReference>
<keyword evidence="2" id="KW-1185">Reference proteome</keyword>
<reference evidence="1 2" key="1">
    <citation type="journal article" date="2006" name="Science">
        <title>The genome of black cottonwood, Populus trichocarpa (Torr. &amp; Gray).</title>
        <authorList>
            <person name="Tuskan G.A."/>
            <person name="Difazio S."/>
            <person name="Jansson S."/>
            <person name="Bohlmann J."/>
            <person name="Grigoriev I."/>
            <person name="Hellsten U."/>
            <person name="Putnam N."/>
            <person name="Ralph S."/>
            <person name="Rombauts S."/>
            <person name="Salamov A."/>
            <person name="Schein J."/>
            <person name="Sterck L."/>
            <person name="Aerts A."/>
            <person name="Bhalerao R.R."/>
            <person name="Bhalerao R.P."/>
            <person name="Blaudez D."/>
            <person name="Boerjan W."/>
            <person name="Brun A."/>
            <person name="Brunner A."/>
            <person name="Busov V."/>
            <person name="Campbell M."/>
            <person name="Carlson J."/>
            <person name="Chalot M."/>
            <person name="Chapman J."/>
            <person name="Chen G.L."/>
            <person name="Cooper D."/>
            <person name="Coutinho P.M."/>
            <person name="Couturier J."/>
            <person name="Covert S."/>
            <person name="Cronk Q."/>
            <person name="Cunningham R."/>
            <person name="Davis J."/>
            <person name="Degroeve S."/>
            <person name="Dejardin A."/>
            <person name="Depamphilis C."/>
            <person name="Detter J."/>
            <person name="Dirks B."/>
            <person name="Dubchak I."/>
            <person name="Duplessis S."/>
            <person name="Ehlting J."/>
            <person name="Ellis B."/>
            <person name="Gendler K."/>
            <person name="Goodstein D."/>
            <person name="Gribskov M."/>
            <person name="Grimwood J."/>
            <person name="Groover A."/>
            <person name="Gunter L."/>
            <person name="Hamberger B."/>
            <person name="Heinze B."/>
            <person name="Helariutta Y."/>
            <person name="Henrissat B."/>
            <person name="Holligan D."/>
            <person name="Holt R."/>
            <person name="Huang W."/>
            <person name="Islam-Faridi N."/>
            <person name="Jones S."/>
            <person name="Jones-Rhoades M."/>
            <person name="Jorgensen R."/>
            <person name="Joshi C."/>
            <person name="Kangasjarvi J."/>
            <person name="Karlsson J."/>
            <person name="Kelleher C."/>
            <person name="Kirkpatrick R."/>
            <person name="Kirst M."/>
            <person name="Kohler A."/>
            <person name="Kalluri U."/>
            <person name="Larimer F."/>
            <person name="Leebens-Mack J."/>
            <person name="Leple J.C."/>
            <person name="Locascio P."/>
            <person name="Lou Y."/>
            <person name="Lucas S."/>
            <person name="Martin F."/>
            <person name="Montanini B."/>
            <person name="Napoli C."/>
            <person name="Nelson D.R."/>
            <person name="Nelson C."/>
            <person name="Nieminen K."/>
            <person name="Nilsson O."/>
            <person name="Pereda V."/>
            <person name="Peter G."/>
            <person name="Philippe R."/>
            <person name="Pilate G."/>
            <person name="Poliakov A."/>
            <person name="Razumovskaya J."/>
            <person name="Richardson P."/>
            <person name="Rinaldi C."/>
            <person name="Ritland K."/>
            <person name="Rouze P."/>
            <person name="Ryaboy D."/>
            <person name="Schmutz J."/>
            <person name="Schrader J."/>
            <person name="Segerman B."/>
            <person name="Shin H."/>
            <person name="Siddiqui A."/>
            <person name="Sterky F."/>
            <person name="Terry A."/>
            <person name="Tsai C.J."/>
            <person name="Uberbacher E."/>
            <person name="Unneberg P."/>
            <person name="Vahala J."/>
            <person name="Wall K."/>
            <person name="Wessler S."/>
            <person name="Yang G."/>
            <person name="Yin T."/>
            <person name="Douglas C."/>
            <person name="Marra M."/>
            <person name="Sandberg G."/>
            <person name="Van de Peer Y."/>
            <person name="Rokhsar D."/>
        </authorList>
    </citation>
    <scope>NUCLEOTIDE SEQUENCE [LARGE SCALE GENOMIC DNA]</scope>
    <source>
        <strain evidence="2">cv. Nisqually</strain>
    </source>
</reference>
<evidence type="ECO:0000313" key="2">
    <source>
        <dbReference type="Proteomes" id="UP000006729"/>
    </source>
</evidence>
<organism evidence="1 2">
    <name type="scientific">Populus trichocarpa</name>
    <name type="common">Western balsam poplar</name>
    <name type="synonym">Populus balsamifera subsp. trichocarpa</name>
    <dbReference type="NCBI Taxonomy" id="3694"/>
    <lineage>
        <taxon>Eukaryota</taxon>
        <taxon>Viridiplantae</taxon>
        <taxon>Streptophyta</taxon>
        <taxon>Embryophyta</taxon>
        <taxon>Tracheophyta</taxon>
        <taxon>Spermatophyta</taxon>
        <taxon>Magnoliopsida</taxon>
        <taxon>eudicotyledons</taxon>
        <taxon>Gunneridae</taxon>
        <taxon>Pentapetalae</taxon>
        <taxon>rosids</taxon>
        <taxon>fabids</taxon>
        <taxon>Malpighiales</taxon>
        <taxon>Salicaceae</taxon>
        <taxon>Saliceae</taxon>
        <taxon>Populus</taxon>
    </lineage>
</organism>
<protein>
    <submittedName>
        <fullName evidence="1">Uncharacterized protein</fullName>
    </submittedName>
</protein>
<proteinExistence type="predicted"/>
<name>A0ACC0SF16_POPTR</name>